<reference evidence="3 4" key="1">
    <citation type="journal article" date="2016" name="Nat. Commun.">
        <title>Thousands of microbial genomes shed light on interconnected biogeochemical processes in an aquifer system.</title>
        <authorList>
            <person name="Anantharaman K."/>
            <person name="Brown C.T."/>
            <person name="Hug L.A."/>
            <person name="Sharon I."/>
            <person name="Castelle C.J."/>
            <person name="Probst A.J."/>
            <person name="Thomas B.C."/>
            <person name="Singh A."/>
            <person name="Wilkins M.J."/>
            <person name="Karaoz U."/>
            <person name="Brodie E.L."/>
            <person name="Williams K.H."/>
            <person name="Hubbard S.S."/>
            <person name="Banfield J.F."/>
        </authorList>
    </citation>
    <scope>NUCLEOTIDE SEQUENCE [LARGE SCALE GENOMIC DNA]</scope>
</reference>
<dbReference type="STRING" id="1798370.A2Z00_01495"/>
<comment type="caution">
    <text evidence="3">The sequence shown here is derived from an EMBL/GenBank/DDBJ whole genome shotgun (WGS) entry which is preliminary data.</text>
</comment>
<gene>
    <name evidence="3" type="ORF">A2Z00_01495</name>
</gene>
<feature type="transmembrane region" description="Helical" evidence="1">
    <location>
        <begin position="64"/>
        <end position="81"/>
    </location>
</feature>
<dbReference type="Pfam" id="PF24709">
    <property type="entry name" value="DUF7670"/>
    <property type="match status" value="1"/>
</dbReference>
<dbReference type="EMBL" id="MFIZ01000013">
    <property type="protein sequence ID" value="OGG11836.1"/>
    <property type="molecule type" value="Genomic_DNA"/>
</dbReference>
<feature type="transmembrane region" description="Helical" evidence="1">
    <location>
        <begin position="39"/>
        <end position="57"/>
    </location>
</feature>
<name>A0A1F5ZH42_9BACT</name>
<keyword evidence="1" id="KW-0472">Membrane</keyword>
<proteinExistence type="predicted"/>
<evidence type="ECO:0000313" key="3">
    <source>
        <dbReference type="EMBL" id="OGG11836.1"/>
    </source>
</evidence>
<protein>
    <recommendedName>
        <fullName evidence="2">DUF7670 domain-containing protein</fullName>
    </recommendedName>
</protein>
<sequence>MVRRVNNRAKIIGLAILLIPIAFLSLFLIGETVGGDWSGLIHLVQMLPLLLLALLAWKKPLIGGILLVSIGVLLGIAYALSARGFPIQTILLVELILFSPPIVSGICFLSASKKQSQ</sequence>
<keyword evidence="1" id="KW-0812">Transmembrane</keyword>
<evidence type="ECO:0000313" key="4">
    <source>
        <dbReference type="Proteomes" id="UP000177268"/>
    </source>
</evidence>
<evidence type="ECO:0000256" key="1">
    <source>
        <dbReference type="SAM" id="Phobius"/>
    </source>
</evidence>
<feature type="domain" description="DUF7670" evidence="2">
    <location>
        <begin position="17"/>
        <end position="112"/>
    </location>
</feature>
<dbReference type="AlphaFoldDB" id="A0A1F5ZH42"/>
<dbReference type="Proteomes" id="UP000177268">
    <property type="component" value="Unassembled WGS sequence"/>
</dbReference>
<feature type="transmembrane region" description="Helical" evidence="1">
    <location>
        <begin position="87"/>
        <end position="111"/>
    </location>
</feature>
<accession>A0A1F5ZH42</accession>
<organism evidence="3 4">
    <name type="scientific">Candidatus Gottesmanbacteria bacterium RBG_13_45_10</name>
    <dbReference type="NCBI Taxonomy" id="1798370"/>
    <lineage>
        <taxon>Bacteria</taxon>
        <taxon>Candidatus Gottesmaniibacteriota</taxon>
    </lineage>
</organism>
<feature type="transmembrane region" description="Helical" evidence="1">
    <location>
        <begin position="12"/>
        <end position="33"/>
    </location>
</feature>
<dbReference type="InterPro" id="IPR056087">
    <property type="entry name" value="DUF7670"/>
</dbReference>
<evidence type="ECO:0000259" key="2">
    <source>
        <dbReference type="Pfam" id="PF24709"/>
    </source>
</evidence>
<keyword evidence="1" id="KW-1133">Transmembrane helix</keyword>